<gene>
    <name evidence="1" type="ORF">BAE27_11500</name>
</gene>
<dbReference type="AlphaFoldDB" id="A0A1E7YL42"/>
<reference evidence="1 2" key="1">
    <citation type="submission" date="2016-06" db="EMBL/GenBank/DDBJ databases">
        <title>Gene turnover analysis identifies the evolutionary adaptation of the extremophile Acidithiobacillus caldus.</title>
        <authorList>
            <person name="Zhang X."/>
        </authorList>
    </citation>
    <scope>NUCLEOTIDE SEQUENCE [LARGE SCALE GENOMIC DNA]</scope>
    <source>
        <strain evidence="1 2">DX</strain>
    </source>
</reference>
<evidence type="ECO:0000313" key="1">
    <source>
        <dbReference type="EMBL" id="OFC30570.1"/>
    </source>
</evidence>
<accession>A0A1E7YL42</accession>
<proteinExistence type="predicted"/>
<sequence>MGGGIDVRRIVGGGDLLSGNEPVAIVQGYMPERSQASSFAARLYGEPGIGVGHRGVGRITARLAAEIGAIALTGCPNRRRRGDNSVNRWRVDGTIRILLGANVICALWKL</sequence>
<name>A0A1E7YL42_9PROT</name>
<dbReference type="Proteomes" id="UP000175616">
    <property type="component" value="Unassembled WGS sequence"/>
</dbReference>
<dbReference type="EMBL" id="LZYE01000326">
    <property type="protein sequence ID" value="OFC30570.1"/>
    <property type="molecule type" value="Genomic_DNA"/>
</dbReference>
<protein>
    <submittedName>
        <fullName evidence="1">Uncharacterized protein</fullName>
    </submittedName>
</protein>
<evidence type="ECO:0000313" key="2">
    <source>
        <dbReference type="Proteomes" id="UP000175616"/>
    </source>
</evidence>
<comment type="caution">
    <text evidence="1">The sequence shown here is derived from an EMBL/GenBank/DDBJ whole genome shotgun (WGS) entry which is preliminary data.</text>
</comment>
<organism evidence="1 2">
    <name type="scientific">Acidithiobacillus caldus</name>
    <dbReference type="NCBI Taxonomy" id="33059"/>
    <lineage>
        <taxon>Bacteria</taxon>
        <taxon>Pseudomonadati</taxon>
        <taxon>Pseudomonadota</taxon>
        <taxon>Acidithiobacillia</taxon>
        <taxon>Acidithiobacillales</taxon>
        <taxon>Acidithiobacillaceae</taxon>
        <taxon>Acidithiobacillus</taxon>
    </lineage>
</organism>